<name>A0A7J6VIH1_THATH</name>
<organism evidence="1 2">
    <name type="scientific">Thalictrum thalictroides</name>
    <name type="common">Rue-anemone</name>
    <name type="synonym">Anemone thalictroides</name>
    <dbReference type="NCBI Taxonomy" id="46969"/>
    <lineage>
        <taxon>Eukaryota</taxon>
        <taxon>Viridiplantae</taxon>
        <taxon>Streptophyta</taxon>
        <taxon>Embryophyta</taxon>
        <taxon>Tracheophyta</taxon>
        <taxon>Spermatophyta</taxon>
        <taxon>Magnoliopsida</taxon>
        <taxon>Ranunculales</taxon>
        <taxon>Ranunculaceae</taxon>
        <taxon>Thalictroideae</taxon>
        <taxon>Thalictrum</taxon>
    </lineage>
</organism>
<protein>
    <submittedName>
        <fullName evidence="1">Uncharacterized protein</fullName>
    </submittedName>
</protein>
<dbReference type="EMBL" id="JABWDY010032694">
    <property type="protein sequence ID" value="KAF5183990.1"/>
    <property type="molecule type" value="Genomic_DNA"/>
</dbReference>
<dbReference type="Proteomes" id="UP000554482">
    <property type="component" value="Unassembled WGS sequence"/>
</dbReference>
<sequence length="69" mass="7405">MQNFSQKSLASPVRWCYCCCCLPKVTGRLDWTLDDGCSAEASRLMLAGVVASAGRCSCQAWAMVLLAGL</sequence>
<dbReference type="AlphaFoldDB" id="A0A7J6VIH1"/>
<reference evidence="1 2" key="1">
    <citation type="submission" date="2020-06" db="EMBL/GenBank/DDBJ databases">
        <title>Transcriptomic and genomic resources for Thalictrum thalictroides and T. hernandezii: Facilitating candidate gene discovery in an emerging model plant lineage.</title>
        <authorList>
            <person name="Arias T."/>
            <person name="Riano-Pachon D.M."/>
            <person name="Di Stilio V.S."/>
        </authorList>
    </citation>
    <scope>NUCLEOTIDE SEQUENCE [LARGE SCALE GENOMIC DNA]</scope>
    <source>
        <strain evidence="2">cv. WT478/WT964</strain>
        <tissue evidence="1">Leaves</tissue>
    </source>
</reference>
<accession>A0A7J6VIH1</accession>
<comment type="caution">
    <text evidence="1">The sequence shown here is derived from an EMBL/GenBank/DDBJ whole genome shotgun (WGS) entry which is preliminary data.</text>
</comment>
<feature type="non-terminal residue" evidence="1">
    <location>
        <position position="69"/>
    </location>
</feature>
<evidence type="ECO:0000313" key="2">
    <source>
        <dbReference type="Proteomes" id="UP000554482"/>
    </source>
</evidence>
<proteinExistence type="predicted"/>
<evidence type="ECO:0000313" key="1">
    <source>
        <dbReference type="EMBL" id="KAF5183990.1"/>
    </source>
</evidence>
<keyword evidence="2" id="KW-1185">Reference proteome</keyword>
<gene>
    <name evidence="1" type="ORF">FRX31_026423</name>
</gene>